<feature type="domain" description="Fe-S hydro-lyase tartrate dehydratase alpha-type catalytic" evidence="7">
    <location>
        <begin position="6"/>
        <end position="276"/>
    </location>
</feature>
<comment type="similarity">
    <text evidence="1">Belongs to the class-I fumarase family.</text>
</comment>
<reference evidence="8 9" key="1">
    <citation type="journal article" date="2014" name="Int. J. Syst. Evol. Microbiol.">
        <title>Methanobacterium paludis sp. nov. and a novel strain of Methanobacterium lacus isolated from northern peatlands.</title>
        <authorList>
            <person name="Cadillo-Quiroz H."/>
            <person name="Brauer S.L."/>
            <person name="Goodson N."/>
            <person name="Yavitt J.B."/>
            <person name="Zinder S.H."/>
        </authorList>
    </citation>
    <scope>NUCLEOTIDE SEQUENCE [LARGE SCALE GENOMIC DNA]</scope>
    <source>
        <strain evidence="9">DSM 25820 / JCM 18151 / SWAN1</strain>
    </source>
</reference>
<dbReference type="GO" id="GO:0051539">
    <property type="term" value="F:4 iron, 4 sulfur cluster binding"/>
    <property type="evidence" value="ECO:0007669"/>
    <property type="project" value="UniProtKB-KW"/>
</dbReference>
<dbReference type="PANTHER" id="PTHR30389">
    <property type="entry name" value="FUMARATE HYDRATASE-RELATED"/>
    <property type="match status" value="1"/>
</dbReference>
<dbReference type="InterPro" id="IPR051208">
    <property type="entry name" value="Class-I_Fumarase/Tartrate_DH"/>
</dbReference>
<dbReference type="RefSeq" id="WP_013826472.1">
    <property type="nucleotide sequence ID" value="NC_015574.1"/>
</dbReference>
<organism evidence="8 9">
    <name type="scientific">Methanobacterium paludis (strain DSM 25820 / JCM 18151 / SWAN1)</name>
    <dbReference type="NCBI Taxonomy" id="868131"/>
    <lineage>
        <taxon>Archaea</taxon>
        <taxon>Methanobacteriati</taxon>
        <taxon>Methanobacteriota</taxon>
        <taxon>Methanomada group</taxon>
        <taxon>Methanobacteria</taxon>
        <taxon>Methanobacteriales</taxon>
        <taxon>Methanobacteriaceae</taxon>
        <taxon>Methanobacterium</taxon>
    </lineage>
</organism>
<evidence type="ECO:0000256" key="5">
    <source>
        <dbReference type="ARBA" id="ARBA00023014"/>
    </source>
</evidence>
<keyword evidence="5" id="KW-0411">Iron-sulfur</keyword>
<dbReference type="NCBIfam" id="TIGR00722">
    <property type="entry name" value="ttdA_fumA_fumB"/>
    <property type="match status" value="1"/>
</dbReference>
<dbReference type="Proteomes" id="UP000009231">
    <property type="component" value="Chromosome"/>
</dbReference>
<dbReference type="InterPro" id="IPR004646">
    <property type="entry name" value="Fe-S_hydro-lyase_TtdA-typ_cat"/>
</dbReference>
<sequence length="288" mass="31804">MEIAHLVKNAVIEASTTFREDQLDAYRQALNDETNENTKWVFELLLENADIAKREKVPLCDDTGIPHIYIEIGNEVLLPSCFFQEIRSGVEAGLRALPARPMAVHGNDIERIEQSKGLYDDPGKLVPAPFLMDTVPGEGVRIHVLMLGGGPEIRSHTYKVFHKRDHRKVFGDVVTWLRSEVPMLGCTPCIPAIGIGRTHFEASSLMLKAMAYGDLNRQSETENFITESLNSSMIGALGIGGSVTALGSFIKVGPQRASGVRIVCVRPCCCMEPRRSSVYLPSKTMEGY</sequence>
<keyword evidence="3" id="KW-0479">Metal-binding</keyword>
<evidence type="ECO:0000256" key="2">
    <source>
        <dbReference type="ARBA" id="ARBA00022485"/>
    </source>
</evidence>
<evidence type="ECO:0000259" key="7">
    <source>
        <dbReference type="Pfam" id="PF05681"/>
    </source>
</evidence>
<dbReference type="Pfam" id="PF05681">
    <property type="entry name" value="Fumerase"/>
    <property type="match status" value="1"/>
</dbReference>
<name>F6D6T5_METPW</name>
<keyword evidence="9" id="KW-1185">Reference proteome</keyword>
<evidence type="ECO:0000313" key="9">
    <source>
        <dbReference type="Proteomes" id="UP000009231"/>
    </source>
</evidence>
<evidence type="ECO:0000256" key="6">
    <source>
        <dbReference type="ARBA" id="ARBA00023239"/>
    </source>
</evidence>
<evidence type="ECO:0000256" key="3">
    <source>
        <dbReference type="ARBA" id="ARBA00022723"/>
    </source>
</evidence>
<dbReference type="KEGG" id="mew:MSWAN_1964"/>
<keyword evidence="2" id="KW-0004">4Fe-4S</keyword>
<keyword evidence="4" id="KW-0408">Iron</keyword>
<dbReference type="GeneID" id="10669480"/>
<dbReference type="EMBL" id="CP002772">
    <property type="protein sequence ID" value="AEG18973.1"/>
    <property type="molecule type" value="Genomic_DNA"/>
</dbReference>
<keyword evidence="6" id="KW-0456">Lyase</keyword>
<evidence type="ECO:0000256" key="4">
    <source>
        <dbReference type="ARBA" id="ARBA00023004"/>
    </source>
</evidence>
<evidence type="ECO:0000313" key="8">
    <source>
        <dbReference type="EMBL" id="AEG18973.1"/>
    </source>
</evidence>
<dbReference type="eggNOG" id="arCOG04407">
    <property type="taxonomic scope" value="Archaea"/>
</dbReference>
<dbReference type="AlphaFoldDB" id="F6D6T5"/>
<gene>
    <name evidence="8" type="ordered locus">MSWAN_1964</name>
</gene>
<dbReference type="OrthoDB" id="371925at2157"/>
<evidence type="ECO:0000256" key="1">
    <source>
        <dbReference type="ARBA" id="ARBA00008876"/>
    </source>
</evidence>
<dbReference type="GO" id="GO:0016829">
    <property type="term" value="F:lyase activity"/>
    <property type="evidence" value="ECO:0007669"/>
    <property type="project" value="UniProtKB-KW"/>
</dbReference>
<dbReference type="PANTHER" id="PTHR30389:SF17">
    <property type="entry name" value="L(+)-TARTRATE DEHYDRATASE SUBUNIT ALPHA-RELATED"/>
    <property type="match status" value="1"/>
</dbReference>
<accession>F6D6T5</accession>
<dbReference type="HOGENOM" id="CLU_041245_0_0_2"/>
<dbReference type="STRING" id="868131.MSWAN_1964"/>
<proteinExistence type="inferred from homology"/>
<dbReference type="GO" id="GO:0046872">
    <property type="term" value="F:metal ion binding"/>
    <property type="evidence" value="ECO:0007669"/>
    <property type="project" value="UniProtKB-KW"/>
</dbReference>
<protein>
    <submittedName>
        <fullName evidence="8">Hydro-lyase, Fe-S type, tartrate/fumarate subfamily, alpha subunit</fullName>
    </submittedName>
</protein>